<protein>
    <recommendedName>
        <fullName evidence="2">AraC-type transcription regulator ligand-binding domain-containing protein</fullName>
    </recommendedName>
</protein>
<proteinExistence type="predicted"/>
<gene>
    <name evidence="3" type="ORF">E4L95_16890</name>
</gene>
<evidence type="ECO:0000256" key="1">
    <source>
        <dbReference type="ARBA" id="ARBA00023125"/>
    </source>
</evidence>
<dbReference type="InterPro" id="IPR032783">
    <property type="entry name" value="AraC_lig"/>
</dbReference>
<evidence type="ECO:0000313" key="3">
    <source>
        <dbReference type="EMBL" id="TGN51306.1"/>
    </source>
</evidence>
<dbReference type="Proteomes" id="UP000297972">
    <property type="component" value="Unassembled WGS sequence"/>
</dbReference>
<dbReference type="AlphaFoldDB" id="A0A4Z1C8J2"/>
<dbReference type="GO" id="GO:0003677">
    <property type="term" value="F:DNA binding"/>
    <property type="evidence" value="ECO:0007669"/>
    <property type="project" value="UniProtKB-KW"/>
</dbReference>
<reference evidence="3 4" key="1">
    <citation type="submission" date="2019-03" db="EMBL/GenBank/DDBJ databases">
        <authorList>
            <person name="Li J."/>
        </authorList>
    </citation>
    <scope>NUCLEOTIDE SEQUENCE [LARGE SCALE GENOMIC DNA]</scope>
    <source>
        <strain evidence="3 4">3058</strain>
    </source>
</reference>
<dbReference type="Pfam" id="PF12852">
    <property type="entry name" value="Cupin_6"/>
    <property type="match status" value="1"/>
</dbReference>
<organism evidence="3 4">
    <name type="scientific">Paracoccus liaowanqingii</name>
    <dbReference type="NCBI Taxonomy" id="2560053"/>
    <lineage>
        <taxon>Bacteria</taxon>
        <taxon>Pseudomonadati</taxon>
        <taxon>Pseudomonadota</taxon>
        <taxon>Alphaproteobacteria</taxon>
        <taxon>Rhodobacterales</taxon>
        <taxon>Paracoccaceae</taxon>
        <taxon>Paracoccus</taxon>
    </lineage>
</organism>
<accession>A0A4Z1C8J2</accession>
<keyword evidence="4" id="KW-1185">Reference proteome</keyword>
<name>A0A4Z1C8J2_9RHOB</name>
<feature type="domain" description="AraC-type transcription regulator ligand-binding" evidence="2">
    <location>
        <begin position="6"/>
        <end position="111"/>
    </location>
</feature>
<evidence type="ECO:0000313" key="4">
    <source>
        <dbReference type="Proteomes" id="UP000297972"/>
    </source>
</evidence>
<keyword evidence="1" id="KW-0238">DNA-binding</keyword>
<evidence type="ECO:0000259" key="2">
    <source>
        <dbReference type="Pfam" id="PF12852"/>
    </source>
</evidence>
<dbReference type="EMBL" id="SRPG01000207">
    <property type="protein sequence ID" value="TGN51306.1"/>
    <property type="molecule type" value="Genomic_DNA"/>
</dbReference>
<sequence length="161" mass="16899">MQVAITPYGRAPVLLEEGHFALMPAARGFTVASVDPVLPNGQFSKPVSIAPGQVRIGDPALPVSAQLLVGHCTFGTRDAGLLLTLLPNLVVIRGEERLAMLIRLVADEARATCICPSPCVPCTPILPGAGQPRRWPAPQACRAPPSSPGSSARSAVRLWPI</sequence>
<comment type="caution">
    <text evidence="3">The sequence shown here is derived from an EMBL/GenBank/DDBJ whole genome shotgun (WGS) entry which is preliminary data.</text>
</comment>